<dbReference type="InterPro" id="IPR003660">
    <property type="entry name" value="HAMP_dom"/>
</dbReference>
<keyword evidence="7" id="KW-0812">Transmembrane</keyword>
<dbReference type="InterPro" id="IPR003594">
    <property type="entry name" value="HATPase_dom"/>
</dbReference>
<evidence type="ECO:0000256" key="6">
    <source>
        <dbReference type="ARBA" id="ARBA00023136"/>
    </source>
</evidence>
<dbReference type="Proteomes" id="UP000773462">
    <property type="component" value="Unassembled WGS sequence"/>
</dbReference>
<dbReference type="Pfam" id="PF02518">
    <property type="entry name" value="HATPase_c"/>
    <property type="match status" value="1"/>
</dbReference>
<feature type="transmembrane region" description="Helical" evidence="7">
    <location>
        <begin position="303"/>
        <end position="324"/>
    </location>
</feature>
<organism evidence="9 10">
    <name type="scientific">Paenibacillus silagei</name>
    <dbReference type="NCBI Taxonomy" id="1670801"/>
    <lineage>
        <taxon>Bacteria</taxon>
        <taxon>Bacillati</taxon>
        <taxon>Bacillota</taxon>
        <taxon>Bacilli</taxon>
        <taxon>Bacillales</taxon>
        <taxon>Paenibacillaceae</taxon>
        <taxon>Paenibacillus</taxon>
    </lineage>
</organism>
<dbReference type="InterPro" id="IPR050640">
    <property type="entry name" value="Bact_2-comp_sensor_kinase"/>
</dbReference>
<keyword evidence="10" id="KW-1185">Reference proteome</keyword>
<dbReference type="RefSeq" id="WP_209878235.1">
    <property type="nucleotide sequence ID" value="NZ_JAGGLV010000025.1"/>
</dbReference>
<sequence length="601" mass="67892">MNSPFFSFLRRSFYIKMIVVMFAISVVPLIVLSFISVSVSSTTVEQQVNRLNAQLVNQVVDRIELTMTRLRELSEQYSRISSIQSALVSPSAQYFEEVVRKKDLISVLSGASAIIGNVEGLQVYSAVTGEVLSSTEAPAMLEESPYRPLIEAYLASGRPNLFLDKHSLPELAILNSSTYYISRVPFDLYKDLKGVLLISMNNSQYQQQIENIQLGSEGSISLLTEDGLTIATTSKLDKQADKQRVQEILGRWKELKRPDQFAAGSSIVSVKQTSTYDKWIVLSEIPSKELTASAEIIRRTVTYFLLILACLGALCVVGFGYQLYRPLQAVKRQVDALKKGNFDARVTHFANNEIGDLGRMLNTMAVRIQDLLADLHDSEDLKRKLEIRALQSQINPHFMYNTLNTIRMFAMMKDYEKINSLMGRLVALLRYSMENFEQTVQLQQELDYLADYVGLLNMRYKCQIHLEAEIEEPLRGMMIPKLGLQPLIENSVFHGILPRKAPEGHIRVRVYRSPGGSHIIVQVEDDGNGLEEAELRKLQLHLQQEESAENIGLQNVWMRMKLLFGAETQILLTSAPGEGLTIRMLLPSGNVLIKEEHHESL</sequence>
<dbReference type="SMART" id="SM00304">
    <property type="entry name" value="HAMP"/>
    <property type="match status" value="1"/>
</dbReference>
<feature type="transmembrane region" description="Helical" evidence="7">
    <location>
        <begin position="12"/>
        <end position="35"/>
    </location>
</feature>
<evidence type="ECO:0000256" key="1">
    <source>
        <dbReference type="ARBA" id="ARBA00004651"/>
    </source>
</evidence>
<dbReference type="Pfam" id="PF00672">
    <property type="entry name" value="HAMP"/>
    <property type="match status" value="1"/>
</dbReference>
<keyword evidence="3" id="KW-0597">Phosphoprotein</keyword>
<dbReference type="InterPro" id="IPR036890">
    <property type="entry name" value="HATPase_C_sf"/>
</dbReference>
<evidence type="ECO:0000256" key="4">
    <source>
        <dbReference type="ARBA" id="ARBA00022679"/>
    </source>
</evidence>
<evidence type="ECO:0000256" key="7">
    <source>
        <dbReference type="SAM" id="Phobius"/>
    </source>
</evidence>
<evidence type="ECO:0000256" key="3">
    <source>
        <dbReference type="ARBA" id="ARBA00022553"/>
    </source>
</evidence>
<evidence type="ECO:0000259" key="8">
    <source>
        <dbReference type="PROSITE" id="PS50885"/>
    </source>
</evidence>
<evidence type="ECO:0000313" key="10">
    <source>
        <dbReference type="Proteomes" id="UP000773462"/>
    </source>
</evidence>
<dbReference type="EMBL" id="JAGGLV010000025">
    <property type="protein sequence ID" value="MBP2115256.1"/>
    <property type="molecule type" value="Genomic_DNA"/>
</dbReference>
<gene>
    <name evidence="9" type="ORF">J2Z70_005443</name>
</gene>
<keyword evidence="5 9" id="KW-0418">Kinase</keyword>
<comment type="caution">
    <text evidence="9">The sequence shown here is derived from an EMBL/GenBank/DDBJ whole genome shotgun (WGS) entry which is preliminary data.</text>
</comment>
<protein>
    <submittedName>
        <fullName evidence="9">Two-component system sensor histidine kinase YesM</fullName>
        <ecNumber evidence="9">2.7.13.3</ecNumber>
    </submittedName>
</protein>
<evidence type="ECO:0000256" key="2">
    <source>
        <dbReference type="ARBA" id="ARBA00022475"/>
    </source>
</evidence>
<accession>A0ABS4NYX7</accession>
<dbReference type="EC" id="2.7.13.3" evidence="9"/>
<keyword evidence="6 7" id="KW-0472">Membrane</keyword>
<feature type="domain" description="HAMP" evidence="8">
    <location>
        <begin position="321"/>
        <end position="373"/>
    </location>
</feature>
<dbReference type="Gene3D" id="3.30.450.20">
    <property type="entry name" value="PAS domain"/>
    <property type="match status" value="1"/>
</dbReference>
<dbReference type="PROSITE" id="PS50885">
    <property type="entry name" value="HAMP"/>
    <property type="match status" value="1"/>
</dbReference>
<dbReference type="Gene3D" id="1.10.8.500">
    <property type="entry name" value="HAMP domain in histidine kinase"/>
    <property type="match status" value="1"/>
</dbReference>
<keyword evidence="7" id="KW-1133">Transmembrane helix</keyword>
<dbReference type="PANTHER" id="PTHR34220:SF7">
    <property type="entry name" value="SENSOR HISTIDINE KINASE YPDA"/>
    <property type="match status" value="1"/>
</dbReference>
<name>A0ABS4NYX7_9BACL</name>
<keyword evidence="4 9" id="KW-0808">Transferase</keyword>
<evidence type="ECO:0000313" key="9">
    <source>
        <dbReference type="EMBL" id="MBP2115256.1"/>
    </source>
</evidence>
<keyword evidence="2" id="KW-1003">Cell membrane</keyword>
<dbReference type="InterPro" id="IPR010559">
    <property type="entry name" value="Sig_transdc_His_kin_internal"/>
</dbReference>
<comment type="subcellular location">
    <subcellularLocation>
        <location evidence="1">Cell membrane</location>
        <topology evidence="1">Multi-pass membrane protein</topology>
    </subcellularLocation>
</comment>
<dbReference type="PANTHER" id="PTHR34220">
    <property type="entry name" value="SENSOR HISTIDINE KINASE YPDA"/>
    <property type="match status" value="1"/>
</dbReference>
<dbReference type="Pfam" id="PF06580">
    <property type="entry name" value="His_kinase"/>
    <property type="match status" value="1"/>
</dbReference>
<dbReference type="SUPFAM" id="SSF158472">
    <property type="entry name" value="HAMP domain-like"/>
    <property type="match status" value="1"/>
</dbReference>
<evidence type="ECO:0000256" key="5">
    <source>
        <dbReference type="ARBA" id="ARBA00022777"/>
    </source>
</evidence>
<dbReference type="Gene3D" id="3.30.565.10">
    <property type="entry name" value="Histidine kinase-like ATPase, C-terminal domain"/>
    <property type="match status" value="1"/>
</dbReference>
<dbReference type="CDD" id="cd06225">
    <property type="entry name" value="HAMP"/>
    <property type="match status" value="1"/>
</dbReference>
<dbReference type="GO" id="GO:0004673">
    <property type="term" value="F:protein histidine kinase activity"/>
    <property type="evidence" value="ECO:0007669"/>
    <property type="project" value="UniProtKB-EC"/>
</dbReference>
<dbReference type="SUPFAM" id="SSF55874">
    <property type="entry name" value="ATPase domain of HSP90 chaperone/DNA topoisomerase II/histidine kinase"/>
    <property type="match status" value="1"/>
</dbReference>
<reference evidence="9 10" key="1">
    <citation type="submission" date="2021-03" db="EMBL/GenBank/DDBJ databases">
        <title>Genomic Encyclopedia of Type Strains, Phase IV (KMG-IV): sequencing the most valuable type-strain genomes for metagenomic binning, comparative biology and taxonomic classification.</title>
        <authorList>
            <person name="Goeker M."/>
        </authorList>
    </citation>
    <scope>NUCLEOTIDE SEQUENCE [LARGE SCALE GENOMIC DNA]</scope>
    <source>
        <strain evidence="9 10">DSM 101953</strain>
    </source>
</reference>
<proteinExistence type="predicted"/>